<evidence type="ECO:0000256" key="4">
    <source>
        <dbReference type="ARBA" id="ARBA00022692"/>
    </source>
</evidence>
<name>A0A2T5V7N0_9HYPH</name>
<comment type="subcellular location">
    <subcellularLocation>
        <location evidence="2">Membrane</location>
        <topology evidence="2">Multi-pass membrane protein</topology>
    </subcellularLocation>
</comment>
<feature type="transmembrane region" description="Helical" evidence="13">
    <location>
        <begin position="75"/>
        <end position="95"/>
    </location>
</feature>
<dbReference type="GO" id="GO:0046872">
    <property type="term" value="F:metal ion binding"/>
    <property type="evidence" value="ECO:0007669"/>
    <property type="project" value="UniProtKB-KW"/>
</dbReference>
<feature type="transmembrane region" description="Helical" evidence="13">
    <location>
        <begin position="147"/>
        <end position="166"/>
    </location>
</feature>
<evidence type="ECO:0000256" key="5">
    <source>
        <dbReference type="ARBA" id="ARBA00022714"/>
    </source>
</evidence>
<dbReference type="Proteomes" id="UP000244081">
    <property type="component" value="Unassembled WGS sequence"/>
</dbReference>
<evidence type="ECO:0000313" key="15">
    <source>
        <dbReference type="EMBL" id="PTW59759.1"/>
    </source>
</evidence>
<dbReference type="SUPFAM" id="SSF63380">
    <property type="entry name" value="Riboflavin synthase domain-like"/>
    <property type="match status" value="1"/>
</dbReference>
<comment type="cofactor">
    <cofactor evidence="1">
        <name>FAD</name>
        <dbReference type="ChEBI" id="CHEBI:57692"/>
    </cofactor>
</comment>
<dbReference type="PRINTS" id="PR00410">
    <property type="entry name" value="PHEHYDRXLASE"/>
</dbReference>
<dbReference type="AlphaFoldDB" id="A0A2T5V7N0"/>
<keyword evidence="6" id="KW-0479">Metal-binding</keyword>
<gene>
    <name evidence="15" type="ORF">C8N35_106144</name>
</gene>
<protein>
    <submittedName>
        <fullName evidence="15">Putative ferric reductase</fullName>
    </submittedName>
</protein>
<evidence type="ECO:0000256" key="2">
    <source>
        <dbReference type="ARBA" id="ARBA00004141"/>
    </source>
</evidence>
<dbReference type="InterPro" id="IPR017938">
    <property type="entry name" value="Riboflavin_synthase-like_b-brl"/>
</dbReference>
<evidence type="ECO:0000256" key="3">
    <source>
        <dbReference type="ARBA" id="ARBA00022630"/>
    </source>
</evidence>
<proteinExistence type="predicted"/>
<dbReference type="GO" id="GO:0051537">
    <property type="term" value="F:2 iron, 2 sulfur cluster binding"/>
    <property type="evidence" value="ECO:0007669"/>
    <property type="project" value="UniProtKB-KW"/>
</dbReference>
<dbReference type="InterPro" id="IPR050415">
    <property type="entry name" value="MRET"/>
</dbReference>
<evidence type="ECO:0000313" key="16">
    <source>
        <dbReference type="Proteomes" id="UP000244081"/>
    </source>
</evidence>
<keyword evidence="4 13" id="KW-0812">Transmembrane</keyword>
<keyword evidence="7" id="KW-0274">FAD</keyword>
<dbReference type="GO" id="GO:0016491">
    <property type="term" value="F:oxidoreductase activity"/>
    <property type="evidence" value="ECO:0007669"/>
    <property type="project" value="UniProtKB-KW"/>
</dbReference>
<keyword evidence="8 13" id="KW-1133">Transmembrane helix</keyword>
<dbReference type="Gene3D" id="2.40.30.10">
    <property type="entry name" value="Translation factors"/>
    <property type="match status" value="1"/>
</dbReference>
<evidence type="ECO:0000256" key="1">
    <source>
        <dbReference type="ARBA" id="ARBA00001974"/>
    </source>
</evidence>
<comment type="caution">
    <text evidence="15">The sequence shown here is derived from an EMBL/GenBank/DDBJ whole genome shotgun (WGS) entry which is preliminary data.</text>
</comment>
<evidence type="ECO:0000256" key="7">
    <source>
        <dbReference type="ARBA" id="ARBA00022827"/>
    </source>
</evidence>
<keyword evidence="3" id="KW-0285">Flavoprotein</keyword>
<evidence type="ECO:0000256" key="13">
    <source>
        <dbReference type="SAM" id="Phobius"/>
    </source>
</evidence>
<accession>A0A2T5V7N0</accession>
<dbReference type="InterPro" id="IPR001433">
    <property type="entry name" value="OxRdtase_FAD/NAD-bd"/>
</dbReference>
<feature type="transmembrane region" description="Helical" evidence="13">
    <location>
        <begin position="178"/>
        <end position="198"/>
    </location>
</feature>
<dbReference type="PROSITE" id="PS51384">
    <property type="entry name" value="FAD_FR"/>
    <property type="match status" value="1"/>
</dbReference>
<feature type="transmembrane region" description="Helical" evidence="13">
    <location>
        <begin position="115"/>
        <end position="135"/>
    </location>
</feature>
<dbReference type="InterPro" id="IPR013130">
    <property type="entry name" value="Fe3_Rdtase_TM_dom"/>
</dbReference>
<feature type="domain" description="FAD-binding FR-type" evidence="14">
    <location>
        <begin position="203"/>
        <end position="305"/>
    </location>
</feature>
<evidence type="ECO:0000256" key="9">
    <source>
        <dbReference type="ARBA" id="ARBA00023002"/>
    </source>
</evidence>
<reference evidence="15 16" key="1">
    <citation type="submission" date="2018-04" db="EMBL/GenBank/DDBJ databases">
        <title>Genomic Encyclopedia of Archaeal and Bacterial Type Strains, Phase II (KMG-II): from individual species to whole genera.</title>
        <authorList>
            <person name="Goeker M."/>
        </authorList>
    </citation>
    <scope>NUCLEOTIDE SEQUENCE [LARGE SCALE GENOMIC DNA]</scope>
    <source>
        <strain evidence="15 16">DSM 23382</strain>
    </source>
</reference>
<evidence type="ECO:0000256" key="10">
    <source>
        <dbReference type="ARBA" id="ARBA00023004"/>
    </source>
</evidence>
<keyword evidence="9" id="KW-0560">Oxidoreductase</keyword>
<keyword evidence="11" id="KW-0411">Iron-sulfur</keyword>
<dbReference type="InterPro" id="IPR017927">
    <property type="entry name" value="FAD-bd_FR_type"/>
</dbReference>
<dbReference type="PANTHER" id="PTHR47354">
    <property type="entry name" value="NADH OXIDOREDUCTASE HCR"/>
    <property type="match status" value="1"/>
</dbReference>
<evidence type="ECO:0000256" key="12">
    <source>
        <dbReference type="ARBA" id="ARBA00023136"/>
    </source>
</evidence>
<keyword evidence="5" id="KW-0001">2Fe-2S</keyword>
<evidence type="ECO:0000256" key="11">
    <source>
        <dbReference type="ARBA" id="ARBA00023014"/>
    </source>
</evidence>
<dbReference type="PANTHER" id="PTHR47354:SF8">
    <property type="entry name" value="1,2-PHENYLACETYL-COA EPOXIDASE, SUBUNIT E"/>
    <property type="match status" value="1"/>
</dbReference>
<keyword evidence="12 13" id="KW-0472">Membrane</keyword>
<dbReference type="CDD" id="cd06198">
    <property type="entry name" value="FNR_like_3"/>
    <property type="match status" value="1"/>
</dbReference>
<keyword evidence="10" id="KW-0408">Iron</keyword>
<keyword evidence="16" id="KW-1185">Reference proteome</keyword>
<evidence type="ECO:0000259" key="14">
    <source>
        <dbReference type="PROSITE" id="PS51384"/>
    </source>
</evidence>
<dbReference type="Pfam" id="PF00175">
    <property type="entry name" value="NAD_binding_1"/>
    <property type="match status" value="1"/>
</dbReference>
<dbReference type="SUPFAM" id="SSF52343">
    <property type="entry name" value="Ferredoxin reductase-like, C-terminal NADP-linked domain"/>
    <property type="match status" value="1"/>
</dbReference>
<dbReference type="OrthoDB" id="9806195at2"/>
<sequence length="441" mass="47623">MNPFLLIALYVAVTLAPLGLSLWSGNGPRSFGDELASGAGMTALVIILVEFVLSGRFRLISRRIGSDVTMRMHQLFARTALVLALLHPFLYQAPFAPARPWDTARAETLFYRIDFLTTGTIAWVLLIPFVLLAVARDGLPFRYEVWRALHGGGAAAIAAAAGYHALVGGRYSADPVLGAFWLVLIAAAFVSLAVVYVVKPLAQLRHRYRVVAVTPVAERTWEVDIVPEAQGAGMDFKAGQFAWLNIGHSPFSLRENPFSISSAPANRRRISFLIKEVGDFTRTLGAVRPGTIAYLDGPHGHLTIAARKEPGVVLIAGGVGLAPLMAIARQARASGDPRPFVLLYGNRSERQIACRGELDAMARDMASFTVVHVLSEPPPGWQGARGLVTREVIADACGGTIRPDWLHVLCGPAAMITGVERTLRAGGVPARAVLCERFTYD</sequence>
<dbReference type="Pfam" id="PF01794">
    <property type="entry name" value="Ferric_reduct"/>
    <property type="match status" value="1"/>
</dbReference>
<organism evidence="15 16">
    <name type="scientific">Breoghania corrubedonensis</name>
    <dbReference type="NCBI Taxonomy" id="665038"/>
    <lineage>
        <taxon>Bacteria</taxon>
        <taxon>Pseudomonadati</taxon>
        <taxon>Pseudomonadota</taxon>
        <taxon>Alphaproteobacteria</taxon>
        <taxon>Hyphomicrobiales</taxon>
        <taxon>Stappiaceae</taxon>
        <taxon>Breoghania</taxon>
    </lineage>
</organism>
<evidence type="ECO:0000256" key="8">
    <source>
        <dbReference type="ARBA" id="ARBA00022989"/>
    </source>
</evidence>
<dbReference type="GO" id="GO:0050660">
    <property type="term" value="F:flavin adenine dinucleotide binding"/>
    <property type="evidence" value="ECO:0007669"/>
    <property type="project" value="TreeGrafter"/>
</dbReference>
<evidence type="ECO:0000256" key="6">
    <source>
        <dbReference type="ARBA" id="ARBA00022723"/>
    </source>
</evidence>
<dbReference type="EMBL" id="QAYG01000006">
    <property type="protein sequence ID" value="PTW59759.1"/>
    <property type="molecule type" value="Genomic_DNA"/>
</dbReference>
<dbReference type="Gene3D" id="3.40.50.80">
    <property type="entry name" value="Nucleotide-binding domain of ferredoxin-NADP reductase (FNR) module"/>
    <property type="match status" value="1"/>
</dbReference>
<dbReference type="GO" id="GO:0016020">
    <property type="term" value="C:membrane"/>
    <property type="evidence" value="ECO:0007669"/>
    <property type="project" value="UniProtKB-SubCell"/>
</dbReference>
<dbReference type="InterPro" id="IPR039261">
    <property type="entry name" value="FNR_nucleotide-bd"/>
</dbReference>
<feature type="transmembrane region" description="Helical" evidence="13">
    <location>
        <begin position="35"/>
        <end position="54"/>
    </location>
</feature>